<proteinExistence type="predicted"/>
<dbReference type="AlphaFoldDB" id="A0A915HJ17"/>
<reference evidence="2" key="1">
    <citation type="submission" date="2022-11" db="UniProtKB">
        <authorList>
            <consortium name="WormBaseParasite"/>
        </authorList>
    </citation>
    <scope>IDENTIFICATION</scope>
</reference>
<accession>A0A915HJ17</accession>
<protein>
    <submittedName>
        <fullName evidence="2">Uncharacterized protein</fullName>
    </submittedName>
</protein>
<dbReference type="WBParaSite" id="nRc.2.0.1.t01321-RA">
    <property type="protein sequence ID" value="nRc.2.0.1.t01321-RA"/>
    <property type="gene ID" value="nRc.2.0.1.g01321"/>
</dbReference>
<evidence type="ECO:0000313" key="1">
    <source>
        <dbReference type="Proteomes" id="UP000887565"/>
    </source>
</evidence>
<evidence type="ECO:0000313" key="2">
    <source>
        <dbReference type="WBParaSite" id="nRc.2.0.1.t01321-RA"/>
    </source>
</evidence>
<keyword evidence="1" id="KW-1185">Reference proteome</keyword>
<sequence>MYMDDCSVYFLAIEDRSKITNAACGITISEQLRTADLSIENVLPSVERGFSITFGEESLSKWDFFKESLKKINQLNDRTFLTRRLEVGAALLNPIDSENDFKIIVDGDVKTVKGEIKVSVVPDALKVFHP</sequence>
<name>A0A915HJ17_ROMCU</name>
<organism evidence="1 2">
    <name type="scientific">Romanomermis culicivorax</name>
    <name type="common">Nematode worm</name>
    <dbReference type="NCBI Taxonomy" id="13658"/>
    <lineage>
        <taxon>Eukaryota</taxon>
        <taxon>Metazoa</taxon>
        <taxon>Ecdysozoa</taxon>
        <taxon>Nematoda</taxon>
        <taxon>Enoplea</taxon>
        <taxon>Dorylaimia</taxon>
        <taxon>Mermithida</taxon>
        <taxon>Mermithoidea</taxon>
        <taxon>Mermithidae</taxon>
        <taxon>Romanomermis</taxon>
    </lineage>
</organism>
<dbReference type="Proteomes" id="UP000887565">
    <property type="component" value="Unplaced"/>
</dbReference>